<comment type="caution">
    <text evidence="3">The sequence shown here is derived from an EMBL/GenBank/DDBJ whole genome shotgun (WGS) entry which is preliminary data.</text>
</comment>
<dbReference type="InParanoid" id="A0A2I0MWR1"/>
<dbReference type="AlphaFoldDB" id="A0A2I0MWR1"/>
<dbReference type="PANTHER" id="PTHR13166:SF7">
    <property type="entry name" value="LYR MOTIF-CONTAINING PROTEIN 4"/>
    <property type="match status" value="1"/>
</dbReference>
<dbReference type="GO" id="GO:1990221">
    <property type="term" value="C:L-cysteine desulfurase complex"/>
    <property type="evidence" value="ECO:0007669"/>
    <property type="project" value="TreeGrafter"/>
</dbReference>
<sequence length="223" mass="25069">MPPSNEAWTWPYGSFGMQLKGKTNYHAIVFLTRLTEQQHDRLDLVERSLTSSGRLTSHVALRVSLAYRPLLRERRLLRADENYYETLQVEPNNNIEEGGLTKQEVPQRISRSAPSIKTAAIKKRGRVAGKMSGGKGPGGVDHSQLHMSQQCAQVAKKANSVLATYAVRRIRDAFRENKHIKDSEKIEELVNKAKANLEVIHRQVTIGQLYSTQKLVIEGPGNT</sequence>
<dbReference type="Proteomes" id="UP000053872">
    <property type="component" value="Unassembled WGS sequence"/>
</dbReference>
<evidence type="ECO:0000259" key="2">
    <source>
        <dbReference type="Pfam" id="PF05347"/>
    </source>
</evidence>
<accession>A0A2I0MWR1</accession>
<evidence type="ECO:0000313" key="3">
    <source>
        <dbReference type="EMBL" id="PKK34123.1"/>
    </source>
</evidence>
<name>A0A2I0MWR1_COLLI</name>
<evidence type="ECO:0000313" key="4">
    <source>
        <dbReference type="Proteomes" id="UP000053872"/>
    </source>
</evidence>
<dbReference type="GO" id="GO:0016226">
    <property type="term" value="P:iron-sulfur cluster assembly"/>
    <property type="evidence" value="ECO:0007669"/>
    <property type="project" value="InterPro"/>
</dbReference>
<dbReference type="InterPro" id="IPR045297">
    <property type="entry name" value="Complex1_LYR_LYRM4"/>
</dbReference>
<dbReference type="InterPro" id="IPR051522">
    <property type="entry name" value="ISC_assembly_LYR"/>
</dbReference>
<reference evidence="3 4" key="1">
    <citation type="journal article" date="2013" name="Science">
        <title>Genomic diversity and evolution of the head crest in the rock pigeon.</title>
        <authorList>
            <person name="Shapiro M.D."/>
            <person name="Kronenberg Z."/>
            <person name="Li C."/>
            <person name="Domyan E.T."/>
            <person name="Pan H."/>
            <person name="Campbell M."/>
            <person name="Tan H."/>
            <person name="Huff C.D."/>
            <person name="Hu H."/>
            <person name="Vickrey A.I."/>
            <person name="Nielsen S.C."/>
            <person name="Stringham S.A."/>
            <person name="Hu H."/>
            <person name="Willerslev E."/>
            <person name="Gilbert M.T."/>
            <person name="Yandell M."/>
            <person name="Zhang G."/>
            <person name="Wang J."/>
        </authorList>
    </citation>
    <scope>NUCLEOTIDE SEQUENCE [LARGE SCALE GENOMIC DNA]</scope>
    <source>
        <tissue evidence="3">Blood</tissue>
    </source>
</reference>
<evidence type="ECO:0000256" key="1">
    <source>
        <dbReference type="ARBA" id="ARBA00009508"/>
    </source>
</evidence>
<dbReference type="GO" id="GO:0005739">
    <property type="term" value="C:mitochondrion"/>
    <property type="evidence" value="ECO:0007669"/>
    <property type="project" value="TreeGrafter"/>
</dbReference>
<dbReference type="CDD" id="cd20264">
    <property type="entry name" value="Complex1_LYR_LYRM4"/>
    <property type="match status" value="1"/>
</dbReference>
<feature type="domain" description="Complex 1 LYR protein" evidence="2">
    <location>
        <begin position="163"/>
        <end position="199"/>
    </location>
</feature>
<dbReference type="InterPro" id="IPR008011">
    <property type="entry name" value="Complex1_LYR_dom"/>
</dbReference>
<proteinExistence type="inferred from homology"/>
<gene>
    <name evidence="3" type="primary">LYRM4</name>
    <name evidence="3" type="ORF">A306_00001816</name>
</gene>
<dbReference type="PANTHER" id="PTHR13166">
    <property type="entry name" value="PROTEIN C6ORF149"/>
    <property type="match status" value="1"/>
</dbReference>
<dbReference type="STRING" id="8932.A0A2I0MWR1"/>
<dbReference type="EMBL" id="AKCR02000001">
    <property type="protein sequence ID" value="PKK34123.1"/>
    <property type="molecule type" value="Genomic_DNA"/>
</dbReference>
<dbReference type="Pfam" id="PF05347">
    <property type="entry name" value="Complex1_LYR"/>
    <property type="match status" value="1"/>
</dbReference>
<keyword evidence="4" id="KW-1185">Reference proteome</keyword>
<organism evidence="3 4">
    <name type="scientific">Columba livia</name>
    <name type="common">Rock dove</name>
    <dbReference type="NCBI Taxonomy" id="8932"/>
    <lineage>
        <taxon>Eukaryota</taxon>
        <taxon>Metazoa</taxon>
        <taxon>Chordata</taxon>
        <taxon>Craniata</taxon>
        <taxon>Vertebrata</taxon>
        <taxon>Euteleostomi</taxon>
        <taxon>Archelosauria</taxon>
        <taxon>Archosauria</taxon>
        <taxon>Dinosauria</taxon>
        <taxon>Saurischia</taxon>
        <taxon>Theropoda</taxon>
        <taxon>Coelurosauria</taxon>
        <taxon>Aves</taxon>
        <taxon>Neognathae</taxon>
        <taxon>Neoaves</taxon>
        <taxon>Columbimorphae</taxon>
        <taxon>Columbiformes</taxon>
        <taxon>Columbidae</taxon>
        <taxon>Columba</taxon>
    </lineage>
</organism>
<protein>
    <submittedName>
        <fullName evidence="3">LYR motif containing 4</fullName>
    </submittedName>
</protein>
<comment type="similarity">
    <text evidence="1">Belongs to the complex I LYR family.</text>
</comment>